<dbReference type="Proteomes" id="UP000800200">
    <property type="component" value="Unassembled WGS sequence"/>
</dbReference>
<evidence type="ECO:0000313" key="2">
    <source>
        <dbReference type="EMBL" id="KAF2181542.1"/>
    </source>
</evidence>
<feature type="region of interest" description="Disordered" evidence="1">
    <location>
        <begin position="43"/>
        <end position="79"/>
    </location>
</feature>
<evidence type="ECO:0000256" key="1">
    <source>
        <dbReference type="SAM" id="MobiDB-lite"/>
    </source>
</evidence>
<reference evidence="2" key="1">
    <citation type="journal article" date="2020" name="Stud. Mycol.">
        <title>101 Dothideomycetes genomes: a test case for predicting lifestyles and emergence of pathogens.</title>
        <authorList>
            <person name="Haridas S."/>
            <person name="Albert R."/>
            <person name="Binder M."/>
            <person name="Bloem J."/>
            <person name="Labutti K."/>
            <person name="Salamov A."/>
            <person name="Andreopoulos B."/>
            <person name="Baker S."/>
            <person name="Barry K."/>
            <person name="Bills G."/>
            <person name="Bluhm B."/>
            <person name="Cannon C."/>
            <person name="Castanera R."/>
            <person name="Culley D."/>
            <person name="Daum C."/>
            <person name="Ezra D."/>
            <person name="Gonzalez J."/>
            <person name="Henrissat B."/>
            <person name="Kuo A."/>
            <person name="Liang C."/>
            <person name="Lipzen A."/>
            <person name="Lutzoni F."/>
            <person name="Magnuson J."/>
            <person name="Mondo S."/>
            <person name="Nolan M."/>
            <person name="Ohm R."/>
            <person name="Pangilinan J."/>
            <person name="Park H.-J."/>
            <person name="Ramirez L."/>
            <person name="Alfaro M."/>
            <person name="Sun H."/>
            <person name="Tritt A."/>
            <person name="Yoshinaga Y."/>
            <person name="Zwiers L.-H."/>
            <person name="Turgeon B."/>
            <person name="Goodwin S."/>
            <person name="Spatafora J."/>
            <person name="Crous P."/>
            <person name="Grigoriev I."/>
        </authorList>
    </citation>
    <scope>NUCLEOTIDE SEQUENCE</scope>
    <source>
        <strain evidence="2">CBS 207.26</strain>
    </source>
</reference>
<keyword evidence="3" id="KW-1185">Reference proteome</keyword>
<accession>A0A6A6DT28</accession>
<sequence>MGKRKRSPVQDAAVTLLTDGLDSIDSCLLETLEKRLRIARLRRPVQDDRSPSSSTNSTSASSVSDSASTPLTTVDEASPEPCGPLGRFLFTLLLALPKIEEFFSAGPAAIAAQVLARGDARLEILKKYGPRVGELPIPARFERFLTDRSLALSYERSKQTSF</sequence>
<dbReference type="EMBL" id="ML994652">
    <property type="protein sequence ID" value="KAF2181542.1"/>
    <property type="molecule type" value="Genomic_DNA"/>
</dbReference>
<organism evidence="2 3">
    <name type="scientific">Zopfia rhizophila CBS 207.26</name>
    <dbReference type="NCBI Taxonomy" id="1314779"/>
    <lineage>
        <taxon>Eukaryota</taxon>
        <taxon>Fungi</taxon>
        <taxon>Dikarya</taxon>
        <taxon>Ascomycota</taxon>
        <taxon>Pezizomycotina</taxon>
        <taxon>Dothideomycetes</taxon>
        <taxon>Dothideomycetes incertae sedis</taxon>
        <taxon>Zopfiaceae</taxon>
        <taxon>Zopfia</taxon>
    </lineage>
</organism>
<evidence type="ECO:0000313" key="3">
    <source>
        <dbReference type="Proteomes" id="UP000800200"/>
    </source>
</evidence>
<gene>
    <name evidence="2" type="ORF">K469DRAFT_752762</name>
</gene>
<protein>
    <submittedName>
        <fullName evidence="2">Uncharacterized protein</fullName>
    </submittedName>
</protein>
<feature type="compositionally biased region" description="Low complexity" evidence="1">
    <location>
        <begin position="51"/>
        <end position="69"/>
    </location>
</feature>
<dbReference type="AlphaFoldDB" id="A0A6A6DT28"/>
<name>A0A6A6DT28_9PEZI</name>
<proteinExistence type="predicted"/>